<dbReference type="InterPro" id="IPR003613">
    <property type="entry name" value="Ubox_domain"/>
</dbReference>
<dbReference type="PROSITE" id="PS00678">
    <property type="entry name" value="WD_REPEATS_1"/>
    <property type="match status" value="5"/>
</dbReference>
<evidence type="ECO:0000259" key="3">
    <source>
        <dbReference type="SMART" id="SM00504"/>
    </source>
</evidence>
<reference evidence="4" key="1">
    <citation type="submission" date="2022-01" db="EMBL/GenBank/DDBJ databases">
        <authorList>
            <person name="King R."/>
        </authorList>
    </citation>
    <scope>NUCLEOTIDE SEQUENCE</scope>
</reference>
<dbReference type="SUPFAM" id="SSF50978">
    <property type="entry name" value="WD40 repeat-like"/>
    <property type="match status" value="3"/>
</dbReference>
<dbReference type="InterPro" id="IPR020472">
    <property type="entry name" value="WD40_PAC1"/>
</dbReference>
<evidence type="ECO:0000313" key="4">
    <source>
        <dbReference type="EMBL" id="CAG9853569.1"/>
    </source>
</evidence>
<dbReference type="CDD" id="cd16655">
    <property type="entry name" value="RING-Ubox_WDSUB1-like"/>
    <property type="match status" value="1"/>
</dbReference>
<dbReference type="AlphaFoldDB" id="A0A9N9T923"/>
<dbReference type="SMART" id="SM00320">
    <property type="entry name" value="WD40"/>
    <property type="match status" value="14"/>
</dbReference>
<dbReference type="Gene3D" id="3.30.40.10">
    <property type="entry name" value="Zinc/RING finger domain, C3HC4 (zinc finger)"/>
    <property type="match status" value="1"/>
</dbReference>
<feature type="domain" description="U-box" evidence="3">
    <location>
        <begin position="922"/>
        <end position="985"/>
    </location>
</feature>
<dbReference type="InterPro" id="IPR013761">
    <property type="entry name" value="SAM/pointed_sf"/>
</dbReference>
<dbReference type="SUPFAM" id="SSF57850">
    <property type="entry name" value="RING/U-box"/>
    <property type="match status" value="1"/>
</dbReference>
<dbReference type="InterPro" id="IPR015943">
    <property type="entry name" value="WD40/YVTN_repeat-like_dom_sf"/>
</dbReference>
<dbReference type="Gene3D" id="2.130.10.10">
    <property type="entry name" value="YVTN repeat-like/Quinoprotein amine dehydrogenase"/>
    <property type="match status" value="6"/>
</dbReference>
<dbReference type="CDD" id="cd00200">
    <property type="entry name" value="WD40"/>
    <property type="match status" value="2"/>
</dbReference>
<dbReference type="PRINTS" id="PR00320">
    <property type="entry name" value="GPROTEINBRPT"/>
</dbReference>
<protein>
    <recommendedName>
        <fullName evidence="3">U-box domain-containing protein</fullName>
    </recommendedName>
</protein>
<dbReference type="OrthoDB" id="10064100at2759"/>
<dbReference type="InterPro" id="IPR013083">
    <property type="entry name" value="Znf_RING/FYVE/PHD"/>
</dbReference>
<dbReference type="Pfam" id="PF04564">
    <property type="entry name" value="U-box"/>
    <property type="match status" value="1"/>
</dbReference>
<organism evidence="4 5">
    <name type="scientific">Phyllotreta striolata</name>
    <name type="common">Striped flea beetle</name>
    <name type="synonym">Crioceris striolata</name>
    <dbReference type="NCBI Taxonomy" id="444603"/>
    <lineage>
        <taxon>Eukaryota</taxon>
        <taxon>Metazoa</taxon>
        <taxon>Ecdysozoa</taxon>
        <taxon>Arthropoda</taxon>
        <taxon>Hexapoda</taxon>
        <taxon>Insecta</taxon>
        <taxon>Pterygota</taxon>
        <taxon>Neoptera</taxon>
        <taxon>Endopterygota</taxon>
        <taxon>Coleoptera</taxon>
        <taxon>Polyphaga</taxon>
        <taxon>Cucujiformia</taxon>
        <taxon>Chrysomeloidea</taxon>
        <taxon>Chrysomelidae</taxon>
        <taxon>Galerucinae</taxon>
        <taxon>Alticini</taxon>
        <taxon>Phyllotreta</taxon>
    </lineage>
</organism>
<dbReference type="GO" id="GO:0004842">
    <property type="term" value="F:ubiquitin-protein transferase activity"/>
    <property type="evidence" value="ECO:0007669"/>
    <property type="project" value="InterPro"/>
</dbReference>
<dbReference type="SMART" id="SM00504">
    <property type="entry name" value="Ubox"/>
    <property type="match status" value="1"/>
</dbReference>
<evidence type="ECO:0000256" key="1">
    <source>
        <dbReference type="ARBA" id="ARBA00022574"/>
    </source>
</evidence>
<dbReference type="InterPro" id="IPR036322">
    <property type="entry name" value="WD40_repeat_dom_sf"/>
</dbReference>
<sequence>MAGPGLVSVRLLCQPLLPPCTEPPVNDPNSNLSFSLFWLSRRSPFTVVVVCSALPLRAVTSRPDAHCKNFFDYSFFGVFLPTPGVLAFSCRCDSVAGVFFDCGGGGGDRGRGVAPSTAQMARPILGENYKILQTLHGHTSDVTCCDFASASTIVTGSSDKTVRIWDWKAGSGYEERQSSPLKGHKYQVTCVRISPQGSLLASASVDGTAVLWNVHNCSKLYAITQVNGDAIRVCRFSPDSTVLITAGDNGAICVWDLVHRSLIKTIFDHEGTTQSLAFTPDSYYLVSACSLEMIMVWSTEHLVDTTSEASCVPVAKTDNALDMGVFCLDISKHIIFNENNPLVRRYRLASCGNSNEIKIWTITAKSVVKQKCSALNEVTLEHFDVYDGHTSSVTCLRYTNNGDYLVSTSVDKLVKVWDGEGNCVASLQGHTRYINCVAVSKDQSLIISGSNDKSIIVWDMTGNLTVDSELNQFNFHGTDQATENHLIENNNDNANMVTLLEKVDDIAEGTINSCCFYGKDLLAIGSGDKIIHIFKVNNETSGIEEVNFSPLEGHTFVINHVEFSNDGKMLVSCSLDGCTVIWDAMTGEKLKLLPKNALSIKSSRFTPDNKMLITAGDDEKAVVWDINTGEKITTFEGHLDAIPAVGVSPDGILCVTVSSNADFRVWSLQTHACLYVKEDAHEYGIQDCDISHNLEPVPNLTVSAQTYLLATCGNDSLVKLWRISVPNKCDTSSTEEVEVKLWRSLQGHGGNVICVRFSQVASEFVCSTATDRQARIWSVYSAACLFVLDHDSIVTSCYFNADCSLLATGCLDKTLWLWKLPQQLVFQSVVADKVQYKSKQVINWTSSDVIKWLRSIEMPELAPWITSCRLDGKKLLTVPETQICAGLELDEEHEERFVREIRWLKSGELRMEAANYMDIPDEFLCPITREIMREPVTCSDGHTYERNAITEWFMSGKDTSPMTNEKLTDTDVVKNVKLRSEIYDFLEMDGSKEEA</sequence>
<evidence type="ECO:0000313" key="5">
    <source>
        <dbReference type="Proteomes" id="UP001153712"/>
    </source>
</evidence>
<dbReference type="GO" id="GO:0016567">
    <property type="term" value="P:protein ubiquitination"/>
    <property type="evidence" value="ECO:0007669"/>
    <property type="project" value="InterPro"/>
</dbReference>
<gene>
    <name evidence="4" type="ORF">PHYEVI_LOCUS44</name>
</gene>
<dbReference type="InterPro" id="IPR001680">
    <property type="entry name" value="WD40_rpt"/>
</dbReference>
<dbReference type="PANTHER" id="PTHR46573">
    <property type="entry name" value="WD REPEAT, SAM AND U-BOX DOMAIN-CONTAINING PROTEIN 1"/>
    <property type="match status" value="1"/>
</dbReference>
<proteinExistence type="predicted"/>
<dbReference type="InterPro" id="IPR052085">
    <property type="entry name" value="WD-SAM-U-box"/>
</dbReference>
<keyword evidence="2" id="KW-0677">Repeat</keyword>
<dbReference type="Proteomes" id="UP001153712">
    <property type="component" value="Chromosome 1"/>
</dbReference>
<dbReference type="InterPro" id="IPR019775">
    <property type="entry name" value="WD40_repeat_CS"/>
</dbReference>
<keyword evidence="1" id="KW-0853">WD repeat</keyword>
<evidence type="ECO:0000256" key="2">
    <source>
        <dbReference type="ARBA" id="ARBA00022737"/>
    </source>
</evidence>
<accession>A0A9N9T923</accession>
<dbReference type="EMBL" id="OU900094">
    <property type="protein sequence ID" value="CAG9853569.1"/>
    <property type="molecule type" value="Genomic_DNA"/>
</dbReference>
<dbReference type="Gene3D" id="1.10.150.50">
    <property type="entry name" value="Transcription Factor, Ets-1"/>
    <property type="match status" value="1"/>
</dbReference>
<keyword evidence="5" id="KW-1185">Reference proteome</keyword>
<dbReference type="PANTHER" id="PTHR46573:SF1">
    <property type="entry name" value="WD REPEAT, SAM AND U-BOX DOMAIN-CONTAINING PROTEIN 1"/>
    <property type="match status" value="1"/>
</dbReference>
<name>A0A9N9T923_PHYSR</name>
<dbReference type="SUPFAM" id="SSF47769">
    <property type="entry name" value="SAM/Pointed domain"/>
    <property type="match status" value="1"/>
</dbReference>
<dbReference type="Pfam" id="PF00400">
    <property type="entry name" value="WD40"/>
    <property type="match status" value="11"/>
</dbReference>